<dbReference type="Gene3D" id="1.10.287.110">
    <property type="entry name" value="DnaJ domain"/>
    <property type="match status" value="1"/>
</dbReference>
<protein>
    <recommendedName>
        <fullName evidence="3">J domain-containing protein</fullName>
    </recommendedName>
</protein>
<dbReference type="SUPFAM" id="SSF46565">
    <property type="entry name" value="Chaperone J-domain"/>
    <property type="match status" value="1"/>
</dbReference>
<evidence type="ECO:0000313" key="2">
    <source>
        <dbReference type="Proteomes" id="UP001224775"/>
    </source>
</evidence>
<gene>
    <name evidence="1" type="ORF">QTG54_002821</name>
</gene>
<organism evidence="1 2">
    <name type="scientific">Skeletonema marinoi</name>
    <dbReference type="NCBI Taxonomy" id="267567"/>
    <lineage>
        <taxon>Eukaryota</taxon>
        <taxon>Sar</taxon>
        <taxon>Stramenopiles</taxon>
        <taxon>Ochrophyta</taxon>
        <taxon>Bacillariophyta</taxon>
        <taxon>Coscinodiscophyceae</taxon>
        <taxon>Thalassiosirophycidae</taxon>
        <taxon>Thalassiosirales</taxon>
        <taxon>Skeletonemataceae</taxon>
        <taxon>Skeletonema</taxon>
        <taxon>Skeletonema marinoi-dohrnii complex</taxon>
    </lineage>
</organism>
<keyword evidence="2" id="KW-1185">Reference proteome</keyword>
<dbReference type="EMBL" id="JATAAI010000004">
    <property type="protein sequence ID" value="KAK1746214.1"/>
    <property type="molecule type" value="Genomic_DNA"/>
</dbReference>
<dbReference type="Proteomes" id="UP001224775">
    <property type="component" value="Unassembled WGS sequence"/>
</dbReference>
<name>A0AAD8YGL4_9STRA</name>
<evidence type="ECO:0000313" key="1">
    <source>
        <dbReference type="EMBL" id="KAK1746214.1"/>
    </source>
</evidence>
<reference evidence="1" key="1">
    <citation type="submission" date="2023-06" db="EMBL/GenBank/DDBJ databases">
        <title>Survivors Of The Sea: Transcriptome response of Skeletonema marinoi to long-term dormancy.</title>
        <authorList>
            <person name="Pinder M.I.M."/>
            <person name="Kourtchenko O."/>
            <person name="Robertson E.K."/>
            <person name="Larsson T."/>
            <person name="Maumus F."/>
            <person name="Osuna-Cruz C.M."/>
            <person name="Vancaester E."/>
            <person name="Stenow R."/>
            <person name="Vandepoele K."/>
            <person name="Ploug H."/>
            <person name="Bruchert V."/>
            <person name="Godhe A."/>
            <person name="Topel M."/>
        </authorList>
    </citation>
    <scope>NUCLEOTIDE SEQUENCE</scope>
    <source>
        <strain evidence="1">R05AC</strain>
    </source>
</reference>
<evidence type="ECO:0008006" key="3">
    <source>
        <dbReference type="Google" id="ProtNLM"/>
    </source>
</evidence>
<proteinExistence type="predicted"/>
<accession>A0AAD8YGL4</accession>
<sequence>MLDAIEVTESYCSFHLPSNNYSSRMIFRRPKSYSITLQRAHSLLKIPREASSAIRDELTQSSSSSVSSLSRDQIQHAFRTAAKLHHPDLALGNTAKISETAAAATAPLTKETNTTIRECYEARELLLDYYVRRSYIHPEIIQSMKDKPREKYMDETWFSVWRNERSFQIEVFLRLSFCLGLATGTYYHDLYLPERRKQQIQRRDAEFTNFGPRW</sequence>
<comment type="caution">
    <text evidence="1">The sequence shown here is derived from an EMBL/GenBank/DDBJ whole genome shotgun (WGS) entry which is preliminary data.</text>
</comment>
<dbReference type="InterPro" id="IPR036869">
    <property type="entry name" value="J_dom_sf"/>
</dbReference>
<dbReference type="AlphaFoldDB" id="A0AAD8YGL4"/>